<evidence type="ECO:0000256" key="5">
    <source>
        <dbReference type="ARBA" id="ARBA00022801"/>
    </source>
</evidence>
<keyword evidence="6 15" id="KW-0347">Helicase</keyword>
<sequence length="695" mass="77980">MNTHLTQRDIKFLKGVGPKRAELLQKELGINTFYDLLTHYPTHYLDRTKVYRIRDLNEEMSMVQVRGRFVTFTVRGEGARTRLVGLFSDGHSTMEVVWFRQIRKLKDAYQPGNEYILFGKPAYYNGIVQMVHPEVDSPSNLAATSGLRGVYPLTEKLRNGGFSSRTFYTMAMNVLAATPIIQDPLPPDIISRNKLMPLREALTAVHNPRSHQEAAQARLRLKFDELFYLQLDILRYARGRKQAIGGYRFSRIGDYFNRFYFEHLPFELTSAQKRVIKEIRADMGSGRQMNRLLQGDVGSGKTLVALLCMLIALDNGMQACLMAPTEILATQHFETLRSLVAPLGISVALLTGSTPAARRREIHTGLMDGSIHILVGTHAVLESPVEFLRLGFAVIDEQHRFGVAQRARLWGKSHIPPHVLVMTATPIPRTLAMTVYGDLDVSVIDELPPGRKPVVTLLRYDENREQVYRAIGTQLNQGRQVYIVHPLIKDNDKLALKSLEEGYEIICNVFPHRKVAFVHGQMKPSEKDYQMQLFASGQADILVATTVIEVGVNVPNASVMVIENAERFGLSQLHQLRGRVGRGADQSYCILMSKRTIGRDTRKRLEIMTSTSDGFLIAEADMKLRGPGDIEGTMQSGMAFDLKIASLAADGQILTLARREAETVLDGDPTLALHPGLSARLKALFSRTLDWSRIS</sequence>
<evidence type="ECO:0000256" key="4">
    <source>
        <dbReference type="ARBA" id="ARBA00022763"/>
    </source>
</evidence>
<evidence type="ECO:0000256" key="1">
    <source>
        <dbReference type="ARBA" id="ARBA00007504"/>
    </source>
</evidence>
<dbReference type="GO" id="GO:0003677">
    <property type="term" value="F:DNA binding"/>
    <property type="evidence" value="ECO:0007669"/>
    <property type="project" value="UniProtKB-KW"/>
</dbReference>
<comment type="function">
    <text evidence="15">Plays a critical role in recombination and DNA repair. Helps process Holliday junction intermediates to mature products by catalyzing branch migration. Has replication fork regression activity, unwinds stalled or blocked replication forks to make a HJ that can be resolved. Has a DNA unwinding activity characteristic of a DNA helicase with 3'-5' polarity.</text>
</comment>
<dbReference type="SUPFAM" id="SSF52540">
    <property type="entry name" value="P-loop containing nucleoside triphosphate hydrolases"/>
    <property type="match status" value="2"/>
</dbReference>
<name>A0A921E991_9BACT</name>
<dbReference type="EMBL" id="DYXT01000028">
    <property type="protein sequence ID" value="HJE39096.1"/>
    <property type="molecule type" value="Genomic_DNA"/>
</dbReference>
<dbReference type="NCBIfam" id="NF008165">
    <property type="entry name" value="PRK10917.1-3"/>
    <property type="match status" value="1"/>
</dbReference>
<dbReference type="SMART" id="SM00490">
    <property type="entry name" value="HELICc"/>
    <property type="match status" value="1"/>
</dbReference>
<evidence type="ECO:0000256" key="10">
    <source>
        <dbReference type="ARBA" id="ARBA00023204"/>
    </source>
</evidence>
<keyword evidence="3 15" id="KW-0547">Nucleotide-binding</keyword>
<reference evidence="18" key="1">
    <citation type="journal article" date="2021" name="PeerJ">
        <title>Extensive microbial diversity within the chicken gut microbiome revealed by metagenomics and culture.</title>
        <authorList>
            <person name="Gilroy R."/>
            <person name="Ravi A."/>
            <person name="Getino M."/>
            <person name="Pursley I."/>
            <person name="Horton D.L."/>
            <person name="Alikhan N.F."/>
            <person name="Baker D."/>
            <person name="Gharbi K."/>
            <person name="Hall N."/>
            <person name="Watson M."/>
            <person name="Adriaenssens E.M."/>
            <person name="Foster-Nyarko E."/>
            <person name="Jarju S."/>
            <person name="Secka A."/>
            <person name="Antonio M."/>
            <person name="Oren A."/>
            <person name="Chaudhuri R.R."/>
            <person name="La Ragione R."/>
            <person name="Hildebrand F."/>
            <person name="Pallen M.J."/>
        </authorList>
    </citation>
    <scope>NUCLEOTIDE SEQUENCE</scope>
    <source>
        <strain evidence="18">4100</strain>
    </source>
</reference>
<dbReference type="InterPro" id="IPR004609">
    <property type="entry name" value="ATP-dep_DNA_helicase_RecG"/>
</dbReference>
<dbReference type="Pfam" id="PF00270">
    <property type="entry name" value="DEAD"/>
    <property type="match status" value="1"/>
</dbReference>
<feature type="domain" description="Helicase ATP-binding" evidence="16">
    <location>
        <begin position="282"/>
        <end position="444"/>
    </location>
</feature>
<dbReference type="Pfam" id="PF17191">
    <property type="entry name" value="RecG_wedge"/>
    <property type="match status" value="1"/>
</dbReference>
<comment type="catalytic activity">
    <reaction evidence="14 15">
        <text>ATP + H2O = ADP + phosphate + H(+)</text>
        <dbReference type="Rhea" id="RHEA:13065"/>
        <dbReference type="ChEBI" id="CHEBI:15377"/>
        <dbReference type="ChEBI" id="CHEBI:15378"/>
        <dbReference type="ChEBI" id="CHEBI:30616"/>
        <dbReference type="ChEBI" id="CHEBI:43474"/>
        <dbReference type="ChEBI" id="CHEBI:456216"/>
        <dbReference type="EC" id="5.6.2.4"/>
    </reaction>
</comment>
<dbReference type="InterPro" id="IPR001650">
    <property type="entry name" value="Helicase_C-like"/>
</dbReference>
<dbReference type="Proteomes" id="UP000711407">
    <property type="component" value="Unassembled WGS sequence"/>
</dbReference>
<dbReference type="PANTHER" id="PTHR47964:SF1">
    <property type="entry name" value="ATP-DEPENDENT DNA HELICASE HOMOLOG RECG, CHLOROPLASTIC"/>
    <property type="match status" value="1"/>
</dbReference>
<keyword evidence="10 15" id="KW-0234">DNA repair</keyword>
<dbReference type="InterPro" id="IPR047112">
    <property type="entry name" value="RecG/Mfd"/>
</dbReference>
<dbReference type="Pfam" id="PF00271">
    <property type="entry name" value="Helicase_C"/>
    <property type="match status" value="1"/>
</dbReference>
<evidence type="ECO:0000256" key="15">
    <source>
        <dbReference type="RuleBase" id="RU363016"/>
    </source>
</evidence>
<dbReference type="GO" id="GO:0006310">
    <property type="term" value="P:DNA recombination"/>
    <property type="evidence" value="ECO:0007669"/>
    <property type="project" value="UniProtKB-UniRule"/>
</dbReference>
<comment type="catalytic activity">
    <reaction evidence="12 15">
        <text>Couples ATP hydrolysis with the unwinding of duplex DNA by translocating in the 3'-5' direction.</text>
        <dbReference type="EC" id="5.6.2.4"/>
    </reaction>
</comment>
<evidence type="ECO:0000256" key="6">
    <source>
        <dbReference type="ARBA" id="ARBA00022806"/>
    </source>
</evidence>
<dbReference type="EC" id="5.6.2.4" evidence="13 15"/>
<gene>
    <name evidence="18" type="primary">recG</name>
    <name evidence="18" type="ORF">K8V47_04990</name>
</gene>
<evidence type="ECO:0000313" key="18">
    <source>
        <dbReference type="EMBL" id="HJE39096.1"/>
    </source>
</evidence>
<dbReference type="Gene3D" id="3.40.50.300">
    <property type="entry name" value="P-loop containing nucleotide triphosphate hydrolases"/>
    <property type="match status" value="2"/>
</dbReference>
<dbReference type="CDD" id="cd17992">
    <property type="entry name" value="DEXHc_RecG"/>
    <property type="match status" value="1"/>
</dbReference>
<evidence type="ECO:0000256" key="13">
    <source>
        <dbReference type="ARBA" id="ARBA00034808"/>
    </source>
</evidence>
<protein>
    <recommendedName>
        <fullName evidence="2 15">ATP-dependent DNA helicase RecG</fullName>
        <ecNumber evidence="13 15">5.6.2.4</ecNumber>
    </recommendedName>
</protein>
<dbReference type="GO" id="GO:0006281">
    <property type="term" value="P:DNA repair"/>
    <property type="evidence" value="ECO:0007669"/>
    <property type="project" value="UniProtKB-UniRule"/>
</dbReference>
<comment type="caution">
    <text evidence="18">The sequence shown here is derived from an EMBL/GenBank/DDBJ whole genome shotgun (WGS) entry which is preliminary data.</text>
</comment>
<accession>A0A921E991</accession>
<evidence type="ECO:0000259" key="16">
    <source>
        <dbReference type="PROSITE" id="PS51192"/>
    </source>
</evidence>
<keyword evidence="5 15" id="KW-0378">Hydrolase</keyword>
<dbReference type="PROSITE" id="PS51194">
    <property type="entry name" value="HELICASE_CTER"/>
    <property type="match status" value="1"/>
</dbReference>
<evidence type="ECO:0000256" key="8">
    <source>
        <dbReference type="ARBA" id="ARBA00023125"/>
    </source>
</evidence>
<evidence type="ECO:0000256" key="14">
    <source>
        <dbReference type="ARBA" id="ARBA00048988"/>
    </source>
</evidence>
<keyword evidence="11" id="KW-0413">Isomerase</keyword>
<dbReference type="InterPro" id="IPR033454">
    <property type="entry name" value="RecG_wedge"/>
</dbReference>
<evidence type="ECO:0000256" key="12">
    <source>
        <dbReference type="ARBA" id="ARBA00034617"/>
    </source>
</evidence>
<dbReference type="PROSITE" id="PS51192">
    <property type="entry name" value="HELICASE_ATP_BIND_1"/>
    <property type="match status" value="1"/>
</dbReference>
<evidence type="ECO:0000256" key="3">
    <source>
        <dbReference type="ARBA" id="ARBA00022741"/>
    </source>
</evidence>
<organism evidence="18 19">
    <name type="scientific">Candidatus Amulumruptor caecigallinarius</name>
    <dbReference type="NCBI Taxonomy" id="2109911"/>
    <lineage>
        <taxon>Bacteria</taxon>
        <taxon>Pseudomonadati</taxon>
        <taxon>Bacteroidota</taxon>
        <taxon>Bacteroidia</taxon>
        <taxon>Bacteroidales</taxon>
        <taxon>Muribaculaceae</taxon>
        <taxon>Candidatus Amulumruptor</taxon>
    </lineage>
</organism>
<keyword evidence="8" id="KW-0238">DNA-binding</keyword>
<keyword evidence="7 15" id="KW-0067">ATP-binding</keyword>
<keyword evidence="9 15" id="KW-0233">DNA recombination</keyword>
<evidence type="ECO:0000256" key="7">
    <source>
        <dbReference type="ARBA" id="ARBA00022840"/>
    </source>
</evidence>
<evidence type="ECO:0000313" key="19">
    <source>
        <dbReference type="Proteomes" id="UP000711407"/>
    </source>
</evidence>
<evidence type="ECO:0000256" key="9">
    <source>
        <dbReference type="ARBA" id="ARBA00023172"/>
    </source>
</evidence>
<dbReference type="PANTHER" id="PTHR47964">
    <property type="entry name" value="ATP-DEPENDENT DNA HELICASE HOMOLOG RECG, CHLOROPLASTIC"/>
    <property type="match status" value="1"/>
</dbReference>
<dbReference type="GO" id="GO:0016787">
    <property type="term" value="F:hydrolase activity"/>
    <property type="evidence" value="ECO:0007669"/>
    <property type="project" value="UniProtKB-KW"/>
</dbReference>
<dbReference type="NCBIfam" id="NF008168">
    <property type="entry name" value="PRK10917.2-2"/>
    <property type="match status" value="1"/>
</dbReference>
<dbReference type="AlphaFoldDB" id="A0A921E991"/>
<proteinExistence type="inferred from homology"/>
<dbReference type="InterPro" id="IPR045562">
    <property type="entry name" value="RecG_dom3_C"/>
</dbReference>
<feature type="domain" description="Helicase C-terminal" evidence="17">
    <location>
        <begin position="477"/>
        <end position="628"/>
    </location>
</feature>
<evidence type="ECO:0000256" key="2">
    <source>
        <dbReference type="ARBA" id="ARBA00017846"/>
    </source>
</evidence>
<dbReference type="CDD" id="cd04488">
    <property type="entry name" value="RecG_wedge_OBF"/>
    <property type="match status" value="1"/>
</dbReference>
<evidence type="ECO:0000256" key="11">
    <source>
        <dbReference type="ARBA" id="ARBA00023235"/>
    </source>
</evidence>
<dbReference type="Gene3D" id="2.40.50.140">
    <property type="entry name" value="Nucleic acid-binding proteins"/>
    <property type="match status" value="1"/>
</dbReference>
<dbReference type="NCBIfam" id="TIGR00643">
    <property type="entry name" value="recG"/>
    <property type="match status" value="1"/>
</dbReference>
<dbReference type="InterPro" id="IPR027417">
    <property type="entry name" value="P-loop_NTPase"/>
</dbReference>
<dbReference type="InterPro" id="IPR011545">
    <property type="entry name" value="DEAD/DEAH_box_helicase_dom"/>
</dbReference>
<dbReference type="SUPFAM" id="SSF50249">
    <property type="entry name" value="Nucleic acid-binding proteins"/>
    <property type="match status" value="1"/>
</dbReference>
<comment type="similarity">
    <text evidence="1 15">Belongs to the helicase family. RecG subfamily.</text>
</comment>
<dbReference type="SMART" id="SM00487">
    <property type="entry name" value="DEXDc"/>
    <property type="match status" value="1"/>
</dbReference>
<dbReference type="InterPro" id="IPR012340">
    <property type="entry name" value="NA-bd_OB-fold"/>
</dbReference>
<dbReference type="Pfam" id="PF19833">
    <property type="entry name" value="RecG_dom3_C"/>
    <property type="match status" value="1"/>
</dbReference>
<dbReference type="GO" id="GO:0005524">
    <property type="term" value="F:ATP binding"/>
    <property type="evidence" value="ECO:0007669"/>
    <property type="project" value="UniProtKB-KW"/>
</dbReference>
<dbReference type="InterPro" id="IPR014001">
    <property type="entry name" value="Helicase_ATP-bd"/>
</dbReference>
<reference evidence="18" key="2">
    <citation type="submission" date="2021-09" db="EMBL/GenBank/DDBJ databases">
        <authorList>
            <person name="Gilroy R."/>
        </authorList>
    </citation>
    <scope>NUCLEOTIDE SEQUENCE</scope>
    <source>
        <strain evidence="18">4100</strain>
    </source>
</reference>
<keyword evidence="4 15" id="KW-0227">DNA damage</keyword>
<dbReference type="GO" id="GO:0043138">
    <property type="term" value="F:3'-5' DNA helicase activity"/>
    <property type="evidence" value="ECO:0007669"/>
    <property type="project" value="UniProtKB-EC"/>
</dbReference>
<evidence type="ECO:0000259" key="17">
    <source>
        <dbReference type="PROSITE" id="PS51194"/>
    </source>
</evidence>